<dbReference type="InterPro" id="IPR013783">
    <property type="entry name" value="Ig-like_fold"/>
</dbReference>
<accession>A0ABY6J4I7</accession>
<dbReference type="RefSeq" id="WP_244845587.1">
    <property type="nucleotide sequence ID" value="NZ_CP107006.1"/>
</dbReference>
<protein>
    <submittedName>
        <fullName evidence="1">DUF916 domain-containing protein</fullName>
    </submittedName>
</protein>
<evidence type="ECO:0000313" key="2">
    <source>
        <dbReference type="Proteomes" id="UP001162741"/>
    </source>
</evidence>
<dbReference type="Gene3D" id="2.60.40.10">
    <property type="entry name" value="Immunoglobulins"/>
    <property type="match status" value="1"/>
</dbReference>
<dbReference type="EMBL" id="CP107006">
    <property type="protein sequence ID" value="UYQ93209.1"/>
    <property type="molecule type" value="Genomic_DNA"/>
</dbReference>
<name>A0ABY6J4I7_9BACT</name>
<proteinExistence type="predicted"/>
<keyword evidence="2" id="KW-1185">Reference proteome</keyword>
<sequence length="253" mass="28020">MAQPSVSVAPSRLFYSFPAGQSSTQEIRISNPGKTSMVFSITLADWYRDSLGDKQYSKANTLKHSCASWIELPYSSIVLQAGEERSIPVKLASTRDAGNIVRNAMIFFTQAEDDESIRSQKKLGASMIIRLEVGVHIYYTPPSLSKKSLEVIDFRDKGVTKLGDSTKHVLEVVLHNTGELMTESMVKLELTNQQTAEEIKLEPQPVPMMPGVKRVIRFGLPATLKPGNYLGVAIVDNGPDIPLRIGELEFDHK</sequence>
<organism evidence="1 2">
    <name type="scientific">Chitinophaga horti</name>
    <dbReference type="NCBI Taxonomy" id="2920382"/>
    <lineage>
        <taxon>Bacteria</taxon>
        <taxon>Pseudomonadati</taxon>
        <taxon>Bacteroidota</taxon>
        <taxon>Chitinophagia</taxon>
        <taxon>Chitinophagales</taxon>
        <taxon>Chitinophagaceae</taxon>
        <taxon>Chitinophaga</taxon>
    </lineage>
</organism>
<gene>
    <name evidence="1" type="ORF">MKQ68_24305</name>
</gene>
<reference evidence="1" key="1">
    <citation type="submission" date="2022-10" db="EMBL/GenBank/DDBJ databases">
        <title>Chitinophaga sp. nov., isolated from soil.</title>
        <authorList>
            <person name="Jeon C.O."/>
        </authorList>
    </citation>
    <scope>NUCLEOTIDE SEQUENCE</scope>
    <source>
        <strain evidence="1">R8</strain>
    </source>
</reference>
<evidence type="ECO:0000313" key="1">
    <source>
        <dbReference type="EMBL" id="UYQ93209.1"/>
    </source>
</evidence>
<dbReference type="Proteomes" id="UP001162741">
    <property type="component" value="Chromosome"/>
</dbReference>